<gene>
    <name evidence="1" type="ORF">KCG35_22480</name>
</gene>
<keyword evidence="2" id="KW-1185">Reference proteome</keyword>
<evidence type="ECO:0000313" key="1">
    <source>
        <dbReference type="EMBL" id="MBU2713824.1"/>
    </source>
</evidence>
<evidence type="ECO:0000313" key="2">
    <source>
        <dbReference type="Proteomes" id="UP000690515"/>
    </source>
</evidence>
<comment type="caution">
    <text evidence="1">The sequence shown here is derived from an EMBL/GenBank/DDBJ whole genome shotgun (WGS) entry which is preliminary data.</text>
</comment>
<protein>
    <submittedName>
        <fullName evidence="1">Uncharacterized protein</fullName>
    </submittedName>
</protein>
<proteinExistence type="predicted"/>
<sequence>MTNSDITTLPEESISRIPNEYLRFSIEKVSGGRDEPITSTNVGQIEIGYGRNQIILLKNGKLLSSYRGDDEKSGHLLRINEAVYAYCADARF</sequence>
<dbReference type="Proteomes" id="UP000690515">
    <property type="component" value="Unassembled WGS sequence"/>
</dbReference>
<name>A0ABS5ZIC2_9GAMM</name>
<dbReference type="EMBL" id="JAGSOY010000108">
    <property type="protein sequence ID" value="MBU2713824.1"/>
    <property type="molecule type" value="Genomic_DNA"/>
</dbReference>
<dbReference type="RefSeq" id="WP_215822106.1">
    <property type="nucleotide sequence ID" value="NZ_JAGSOY010000108.1"/>
</dbReference>
<reference evidence="1 2" key="1">
    <citation type="submission" date="2021-04" db="EMBL/GenBank/DDBJ databases">
        <authorList>
            <person name="Pira H."/>
            <person name="Risdian C."/>
            <person name="Wink J."/>
        </authorList>
    </citation>
    <scope>NUCLEOTIDE SEQUENCE [LARGE SCALE GENOMIC DNA]</scope>
    <source>
        <strain evidence="1 2">WH53</strain>
    </source>
</reference>
<organism evidence="1 2">
    <name type="scientific">Zooshikella harenae</name>
    <dbReference type="NCBI Taxonomy" id="2827238"/>
    <lineage>
        <taxon>Bacteria</taxon>
        <taxon>Pseudomonadati</taxon>
        <taxon>Pseudomonadota</taxon>
        <taxon>Gammaproteobacteria</taxon>
        <taxon>Oceanospirillales</taxon>
        <taxon>Zooshikellaceae</taxon>
        <taxon>Zooshikella</taxon>
    </lineage>
</organism>
<accession>A0ABS5ZIC2</accession>